<proteinExistence type="predicted"/>
<comment type="caution">
    <text evidence="1">The sequence shown here is derived from an EMBL/GenBank/DDBJ whole genome shotgun (WGS) entry which is preliminary data.</text>
</comment>
<keyword evidence="2" id="KW-1185">Reference proteome</keyword>
<gene>
    <name evidence="1" type="ORF">NCS57_01380900</name>
</gene>
<name>A0ACC0QC60_9HYPO</name>
<sequence length="564" mass="63245">MQNAEIVDVGSLTPSMGDHIASMQNLKALSMFLCHQSLLSMYPLRDIANLQHLKVVDHTLGEALAHDDVVLSILFNSASTIRSLFLETSSLQLGNFLLGWEEMVSKADWIDQESVYLSALKSLSLIGLRFNQSLIDSMANIIDFMKLDDLTIGIVATGALRLFPFLRRLAAKPGTAKNLRKLSLVMSSERALHHLGDFGADMEFKVKIRFIASFDSLTSLELKEQNPYPVTIDDGTLLVDALWRAIISHGNLESLSINCTEDVGTNAIPRLSAATVTTLINNLPKLRNFEFAPAEAEIEEIGQALSRGKALVSILCCPQPNQPHASTRGPDSGLIVVTEILKGFLSRDFGNVEGKFIWEDHYKLKRISLKYRLWDVASAFGKLRKALSKKRKMAKQTRIETNERAAAWIPWLTWLLEHPETVTPEVNGTKSPPTTKDGDEGECADDNTVDWVYVDPYDAECGTLPRECMNPDFLIWVNSEGRHLMEDDPEAIKGVTEALRGLDRDRAAAVRDLIQERWKKVAAVYKEQAQEARNKPEKTEEEPFKHVTQDKWTSKNLIFPKLNF</sequence>
<dbReference type="Proteomes" id="UP001065298">
    <property type="component" value="Chromosome 12"/>
</dbReference>
<evidence type="ECO:0000313" key="1">
    <source>
        <dbReference type="EMBL" id="KAI8650471.1"/>
    </source>
</evidence>
<evidence type="ECO:0000313" key="2">
    <source>
        <dbReference type="Proteomes" id="UP001065298"/>
    </source>
</evidence>
<accession>A0ACC0QC60</accession>
<dbReference type="EMBL" id="CM046514">
    <property type="protein sequence ID" value="KAI8650471.1"/>
    <property type="molecule type" value="Genomic_DNA"/>
</dbReference>
<reference evidence="1" key="1">
    <citation type="submission" date="2022-06" db="EMBL/GenBank/DDBJ databases">
        <title>Fusarium solani species complex genomes reveal bases of compartmentalisation and animal pathogenesis.</title>
        <authorList>
            <person name="Tsai I.J."/>
        </authorList>
    </citation>
    <scope>NUCLEOTIDE SEQUENCE</scope>
    <source>
        <strain evidence="1">Fu6.1</strain>
    </source>
</reference>
<protein>
    <submittedName>
        <fullName evidence="1">Uncharacterized protein</fullName>
    </submittedName>
</protein>
<organism evidence="1 2">
    <name type="scientific">Fusarium keratoplasticum</name>
    <dbReference type="NCBI Taxonomy" id="1328300"/>
    <lineage>
        <taxon>Eukaryota</taxon>
        <taxon>Fungi</taxon>
        <taxon>Dikarya</taxon>
        <taxon>Ascomycota</taxon>
        <taxon>Pezizomycotina</taxon>
        <taxon>Sordariomycetes</taxon>
        <taxon>Hypocreomycetidae</taxon>
        <taxon>Hypocreales</taxon>
        <taxon>Nectriaceae</taxon>
        <taxon>Fusarium</taxon>
        <taxon>Fusarium solani species complex</taxon>
    </lineage>
</organism>